<proteinExistence type="predicted"/>
<reference evidence="6" key="1">
    <citation type="submission" date="2020-12" db="EMBL/GenBank/DDBJ databases">
        <title>Metabolic potential, ecology and presence of endohyphal bacteria is reflected in genomic diversity of Mucoromycotina.</title>
        <authorList>
            <person name="Muszewska A."/>
            <person name="Okrasinska A."/>
            <person name="Steczkiewicz K."/>
            <person name="Drgas O."/>
            <person name="Orlowska M."/>
            <person name="Perlinska-Lenart U."/>
            <person name="Aleksandrzak-Piekarczyk T."/>
            <person name="Szatraj K."/>
            <person name="Zielenkiewicz U."/>
            <person name="Pilsyk S."/>
            <person name="Malc E."/>
            <person name="Mieczkowski P."/>
            <person name="Kruszewska J.S."/>
            <person name="Biernat P."/>
            <person name="Pawlowska J."/>
        </authorList>
    </citation>
    <scope>NUCLEOTIDE SEQUENCE</scope>
    <source>
        <strain evidence="6">WA0000017839</strain>
    </source>
</reference>
<feature type="transmembrane region" description="Helical" evidence="5">
    <location>
        <begin position="171"/>
        <end position="189"/>
    </location>
</feature>
<feature type="transmembrane region" description="Helical" evidence="5">
    <location>
        <begin position="350"/>
        <end position="367"/>
    </location>
</feature>
<dbReference type="OrthoDB" id="29773at2759"/>
<feature type="transmembrane region" description="Helical" evidence="5">
    <location>
        <begin position="122"/>
        <end position="141"/>
    </location>
</feature>
<evidence type="ECO:0000313" key="6">
    <source>
        <dbReference type="EMBL" id="KAG2204773.1"/>
    </source>
</evidence>
<keyword evidence="4 5" id="KW-0472">Membrane</keyword>
<name>A0A8H7V643_9FUNG</name>
<feature type="transmembrane region" description="Helical" evidence="5">
    <location>
        <begin position="286"/>
        <end position="305"/>
    </location>
</feature>
<dbReference type="AlphaFoldDB" id="A0A8H7V643"/>
<accession>A0A8H7V643</accession>
<feature type="transmembrane region" description="Helical" evidence="5">
    <location>
        <begin position="243"/>
        <end position="266"/>
    </location>
</feature>
<feature type="transmembrane region" description="Helical" evidence="5">
    <location>
        <begin position="15"/>
        <end position="37"/>
    </location>
</feature>
<sequence length="375" mass="41785">PRSVNNFYIMKGETLYIAFHQAMFLLTGLCTTLGTQWLFYHGAATGDSYLAQLAQYVGMVLVGLIIPILLKNKQNGYSRLNQATEEEEFSHDINMVQVDSGLEVIKDHYQEGPVPHKSVMKLALLDVFANFCVTVGFSIVGSGMYQVIYSSVVIWCAMLTFLFMGRTLSRMQWIAIFGVSAGLAISSMGNFSTDNTKTATTEESAKTTLLMFGTLMTLGGTFFYSCVYVYSDFIMSQHKPPPLPARVCFFSGCYTTLISLVWIGFYTLPHFDELIQIKKGTSHEEVIFMYVLVTLANGCHSWNYYELIDRTGSVATGILQGLRAVLIYIISDNWYCQSDPAQCFTKFKGIGSILVIGCVLLFTIGRAKSVDKKFG</sequence>
<dbReference type="Proteomes" id="UP000603453">
    <property type="component" value="Unassembled WGS sequence"/>
</dbReference>
<comment type="subcellular location">
    <subcellularLocation>
        <location evidence="1">Membrane</location>
        <topology evidence="1">Multi-pass membrane protein</topology>
    </subcellularLocation>
</comment>
<keyword evidence="3 5" id="KW-1133">Transmembrane helix</keyword>
<dbReference type="SUPFAM" id="SSF103481">
    <property type="entry name" value="Multidrug resistance efflux transporter EmrE"/>
    <property type="match status" value="1"/>
</dbReference>
<dbReference type="EMBL" id="JAEPRD010000041">
    <property type="protein sequence ID" value="KAG2204773.1"/>
    <property type="molecule type" value="Genomic_DNA"/>
</dbReference>
<dbReference type="PANTHER" id="PTHR13146:SF1">
    <property type="entry name" value="SUGAR PHOSPHATE TRANSPORTER DOMAIN-CONTAINING PROTEIN"/>
    <property type="match status" value="1"/>
</dbReference>
<keyword evidence="2 5" id="KW-0812">Transmembrane</keyword>
<dbReference type="PANTHER" id="PTHR13146">
    <property type="match status" value="1"/>
</dbReference>
<evidence type="ECO:0000313" key="7">
    <source>
        <dbReference type="Proteomes" id="UP000603453"/>
    </source>
</evidence>
<evidence type="ECO:0000256" key="3">
    <source>
        <dbReference type="ARBA" id="ARBA00022989"/>
    </source>
</evidence>
<dbReference type="Pfam" id="PF04142">
    <property type="entry name" value="Nuc_sug_transp"/>
    <property type="match status" value="1"/>
</dbReference>
<feature type="transmembrane region" description="Helical" evidence="5">
    <location>
        <begin position="49"/>
        <end position="70"/>
    </location>
</feature>
<dbReference type="GO" id="GO:0015165">
    <property type="term" value="F:pyrimidine nucleotide-sugar transmembrane transporter activity"/>
    <property type="evidence" value="ECO:0007669"/>
    <property type="project" value="InterPro"/>
</dbReference>
<evidence type="ECO:0000256" key="1">
    <source>
        <dbReference type="ARBA" id="ARBA00004141"/>
    </source>
</evidence>
<feature type="transmembrane region" description="Helical" evidence="5">
    <location>
        <begin position="312"/>
        <end position="330"/>
    </location>
</feature>
<feature type="transmembrane region" description="Helical" evidence="5">
    <location>
        <begin position="209"/>
        <end position="231"/>
    </location>
</feature>
<feature type="transmembrane region" description="Helical" evidence="5">
    <location>
        <begin position="147"/>
        <end position="164"/>
    </location>
</feature>
<dbReference type="InterPro" id="IPR037185">
    <property type="entry name" value="EmrE-like"/>
</dbReference>
<organism evidence="6 7">
    <name type="scientific">Mucor saturninus</name>
    <dbReference type="NCBI Taxonomy" id="64648"/>
    <lineage>
        <taxon>Eukaryota</taxon>
        <taxon>Fungi</taxon>
        <taxon>Fungi incertae sedis</taxon>
        <taxon>Mucoromycota</taxon>
        <taxon>Mucoromycotina</taxon>
        <taxon>Mucoromycetes</taxon>
        <taxon>Mucorales</taxon>
        <taxon>Mucorineae</taxon>
        <taxon>Mucoraceae</taxon>
        <taxon>Mucor</taxon>
    </lineage>
</organism>
<gene>
    <name evidence="6" type="ORF">INT47_004048</name>
</gene>
<dbReference type="GO" id="GO:0000139">
    <property type="term" value="C:Golgi membrane"/>
    <property type="evidence" value="ECO:0007669"/>
    <property type="project" value="InterPro"/>
</dbReference>
<evidence type="ECO:0000256" key="5">
    <source>
        <dbReference type="SAM" id="Phobius"/>
    </source>
</evidence>
<evidence type="ECO:0000256" key="4">
    <source>
        <dbReference type="ARBA" id="ARBA00023136"/>
    </source>
</evidence>
<dbReference type="InterPro" id="IPR007271">
    <property type="entry name" value="Nuc_sug_transpt"/>
</dbReference>
<comment type="caution">
    <text evidence="6">The sequence shown here is derived from an EMBL/GenBank/DDBJ whole genome shotgun (WGS) entry which is preliminary data.</text>
</comment>
<keyword evidence="7" id="KW-1185">Reference proteome</keyword>
<protein>
    <submittedName>
        <fullName evidence="6">Uncharacterized protein</fullName>
    </submittedName>
</protein>
<feature type="non-terminal residue" evidence="6">
    <location>
        <position position="1"/>
    </location>
</feature>
<evidence type="ECO:0000256" key="2">
    <source>
        <dbReference type="ARBA" id="ARBA00022692"/>
    </source>
</evidence>